<dbReference type="InterPro" id="IPR012337">
    <property type="entry name" value="RNaseH-like_sf"/>
</dbReference>
<dbReference type="InterPro" id="IPR029055">
    <property type="entry name" value="Ntn_hydrolases_N"/>
</dbReference>
<dbReference type="GO" id="GO:0008233">
    <property type="term" value="F:peptidase activity"/>
    <property type="evidence" value="ECO:0007669"/>
    <property type="project" value="UniProtKB-KW"/>
</dbReference>
<dbReference type="GO" id="GO:0015074">
    <property type="term" value="P:DNA integration"/>
    <property type="evidence" value="ECO:0007669"/>
    <property type="project" value="InterPro"/>
</dbReference>
<dbReference type="InterPro" id="IPR001584">
    <property type="entry name" value="Integrase_cat-core"/>
</dbReference>
<proteinExistence type="inferred from homology"/>
<dbReference type="Pfam" id="PF00665">
    <property type="entry name" value="rve"/>
    <property type="match status" value="1"/>
</dbReference>
<evidence type="ECO:0000313" key="9">
    <source>
        <dbReference type="EMBL" id="RZC16380.1"/>
    </source>
</evidence>
<feature type="transmembrane region" description="Helical" evidence="7">
    <location>
        <begin position="396"/>
        <end position="418"/>
    </location>
</feature>
<comment type="caution">
    <text evidence="9">The sequence shown here is derived from an EMBL/GenBank/DDBJ whole genome shotgun (WGS) entry which is preliminary data.</text>
</comment>
<feature type="domain" description="Integrase catalytic" evidence="8">
    <location>
        <begin position="1"/>
        <end position="158"/>
    </location>
</feature>
<keyword evidence="7" id="KW-1133">Transmembrane helix</keyword>
<evidence type="ECO:0000313" key="10">
    <source>
        <dbReference type="Proteomes" id="UP000289340"/>
    </source>
</evidence>
<evidence type="ECO:0000256" key="2">
    <source>
        <dbReference type="ARBA" id="ARBA00011601"/>
    </source>
</evidence>
<protein>
    <submittedName>
        <fullName evidence="9">Putative isoaspartyl peptidase/L-asparaginase 3</fullName>
    </submittedName>
</protein>
<evidence type="ECO:0000259" key="8">
    <source>
        <dbReference type="PROSITE" id="PS50994"/>
    </source>
</evidence>
<comment type="similarity">
    <text evidence="1">Belongs to the Ntn-hydrolase family.</text>
</comment>
<keyword evidence="4" id="KW-0378">Hydrolase</keyword>
<feature type="binding site" evidence="6">
    <location>
        <begin position="470"/>
        <end position="473"/>
    </location>
    <ligand>
        <name>substrate</name>
    </ligand>
</feature>
<dbReference type="InterPro" id="IPR000246">
    <property type="entry name" value="Peptidase_T2"/>
</dbReference>
<dbReference type="InterPro" id="IPR056924">
    <property type="entry name" value="SH3_Tf2-1"/>
</dbReference>
<gene>
    <name evidence="9" type="ORF">D0Y65_009584</name>
</gene>
<sequence length="573" mass="64916">MQIWEDLAMDFITRLPPSNGFTVILVVIDRLSKYAHFSTLKSDYNSKQVAEVFVKNIVKLHGFPKSIVSDRDKAFTSQFWQQMFKLSGTTINLTTAYHPQSDGQSEALNKCLEMYLRCFTHDSPKEWAKLLPWAEFWYNTAYHNNSGMTPFKVVYRRDLPKLTRDTADQSCSMSVKEQLMLRDLTLSKLKQNLIKAQAHMKKYADMKRRQVEFNVGDLVLVKLQPYRQHSVALRKNQKLSLRYFGPFPVIERIGLVAYKLLLPPTTKIHPGFHASQLKPCKGDHPQLYIPLPITNDEVDLVIQPARFLKERVQAFPDLNLEDKVHFKGGGIVTMKGRAERTLDKEEGEEHVMEEARELRGGARPKIPNSKLKDFYWHKETKAFKNSCRTSMATKPFNIIFVLIPLALYPLVVSMWPFVEAVRAAWRVVDAAGSSAVDSVVEGCFACEELRMGHIVVGTSTNGATFKIPGRVGDGPIVGSSAYVVDEVGACSATGDGDIRIRFLPCYLVVERMRLGMEHKLAAKDAIARIARKYPDFLGAIVALNKKGEHAGACHGWTFKYSVRSLNERCGNFY</sequence>
<dbReference type="FunFam" id="3.60.20.30:FF:000003">
    <property type="entry name" value="N(4)-(Beta-N-acetylglucosaminyl)-L-asparaginase isoform X1"/>
    <property type="match status" value="1"/>
</dbReference>
<dbReference type="InterPro" id="IPR036397">
    <property type="entry name" value="RNaseH_sf"/>
</dbReference>
<keyword evidence="10" id="KW-1185">Reference proteome</keyword>
<dbReference type="SUPFAM" id="SSF53098">
    <property type="entry name" value="Ribonuclease H-like"/>
    <property type="match status" value="1"/>
</dbReference>
<comment type="subunit">
    <text evidence="2">Heterotetramer of two alpha and two beta chains arranged as a dimer of alpha/beta heterodimers.</text>
</comment>
<organism evidence="9 10">
    <name type="scientific">Glycine soja</name>
    <name type="common">Wild soybean</name>
    <dbReference type="NCBI Taxonomy" id="3848"/>
    <lineage>
        <taxon>Eukaryota</taxon>
        <taxon>Viridiplantae</taxon>
        <taxon>Streptophyta</taxon>
        <taxon>Embryophyta</taxon>
        <taxon>Tracheophyta</taxon>
        <taxon>Spermatophyta</taxon>
        <taxon>Magnoliopsida</taxon>
        <taxon>eudicotyledons</taxon>
        <taxon>Gunneridae</taxon>
        <taxon>Pentapetalae</taxon>
        <taxon>rosids</taxon>
        <taxon>fabids</taxon>
        <taxon>Fabales</taxon>
        <taxon>Fabaceae</taxon>
        <taxon>Papilionoideae</taxon>
        <taxon>50 kb inversion clade</taxon>
        <taxon>NPAAA clade</taxon>
        <taxon>indigoferoid/millettioid clade</taxon>
        <taxon>Phaseoleae</taxon>
        <taxon>Glycine</taxon>
        <taxon>Glycine subgen. Soja</taxon>
    </lineage>
</organism>
<dbReference type="Gene3D" id="3.30.420.10">
    <property type="entry name" value="Ribonuclease H-like superfamily/Ribonuclease H"/>
    <property type="match status" value="1"/>
</dbReference>
<name>A0A445KZM9_GLYSO</name>
<dbReference type="GO" id="GO:0003948">
    <property type="term" value="F:N4-(beta-N-acetylglucosaminyl)-L-asparaginase activity"/>
    <property type="evidence" value="ECO:0007669"/>
    <property type="project" value="UniProtKB-ARBA"/>
</dbReference>
<reference evidence="9 10" key="1">
    <citation type="submission" date="2018-09" db="EMBL/GenBank/DDBJ databases">
        <title>A high-quality reference genome of wild soybean provides a powerful tool to mine soybean genomes.</title>
        <authorList>
            <person name="Xie M."/>
            <person name="Chung C.Y.L."/>
            <person name="Li M.-W."/>
            <person name="Wong F.-L."/>
            <person name="Chan T.-F."/>
            <person name="Lam H.-M."/>
        </authorList>
    </citation>
    <scope>NUCLEOTIDE SEQUENCE [LARGE SCALE GENOMIC DNA]</scope>
    <source>
        <strain evidence="10">cv. W05</strain>
        <tissue evidence="9">Hypocotyl of etiolated seedlings</tissue>
    </source>
</reference>
<keyword evidence="7" id="KW-0812">Transmembrane</keyword>
<dbReference type="InterPro" id="IPR050951">
    <property type="entry name" value="Retrovirus_Pol_polyprotein"/>
</dbReference>
<keyword evidence="5" id="KW-0068">Autocatalytic cleavage</keyword>
<evidence type="ECO:0000256" key="5">
    <source>
        <dbReference type="ARBA" id="ARBA00022813"/>
    </source>
</evidence>
<dbReference type="SUPFAM" id="SSF56235">
    <property type="entry name" value="N-terminal nucleophile aminohydrolases (Ntn hydrolases)"/>
    <property type="match status" value="1"/>
</dbReference>
<evidence type="ECO:0000256" key="4">
    <source>
        <dbReference type="ARBA" id="ARBA00022801"/>
    </source>
</evidence>
<dbReference type="Pfam" id="PF24626">
    <property type="entry name" value="SH3_Tf2-1"/>
    <property type="match status" value="1"/>
</dbReference>
<dbReference type="PANTHER" id="PTHR37984">
    <property type="entry name" value="PROTEIN CBG26694"/>
    <property type="match status" value="1"/>
</dbReference>
<dbReference type="EMBL" id="QZWG01000004">
    <property type="protein sequence ID" value="RZC16380.1"/>
    <property type="molecule type" value="Genomic_DNA"/>
</dbReference>
<accession>A0A445KZM9</accession>
<evidence type="ECO:0000256" key="7">
    <source>
        <dbReference type="SAM" id="Phobius"/>
    </source>
</evidence>
<evidence type="ECO:0000256" key="1">
    <source>
        <dbReference type="ARBA" id="ARBA00010872"/>
    </source>
</evidence>
<evidence type="ECO:0000256" key="6">
    <source>
        <dbReference type="PIRSR" id="PIRSR600246-2"/>
    </source>
</evidence>
<dbReference type="AlphaFoldDB" id="A0A445KZM9"/>
<dbReference type="GO" id="GO:0006508">
    <property type="term" value="P:proteolysis"/>
    <property type="evidence" value="ECO:0007669"/>
    <property type="project" value="UniProtKB-KW"/>
</dbReference>
<dbReference type="PROSITE" id="PS50994">
    <property type="entry name" value="INTEGRASE"/>
    <property type="match status" value="1"/>
</dbReference>
<keyword evidence="7" id="KW-0472">Membrane</keyword>
<dbReference type="Pfam" id="PF01112">
    <property type="entry name" value="Asparaginase_2"/>
    <property type="match status" value="1"/>
</dbReference>
<dbReference type="Gene3D" id="3.60.20.30">
    <property type="entry name" value="(Glycosyl)asparaginase"/>
    <property type="match status" value="1"/>
</dbReference>
<feature type="binding site" evidence="6">
    <location>
        <begin position="493"/>
        <end position="496"/>
    </location>
    <ligand>
        <name>substrate</name>
    </ligand>
</feature>
<evidence type="ECO:0000256" key="3">
    <source>
        <dbReference type="ARBA" id="ARBA00022670"/>
    </source>
</evidence>
<dbReference type="Proteomes" id="UP000289340">
    <property type="component" value="Chromosome 4"/>
</dbReference>
<keyword evidence="3" id="KW-0645">Protease</keyword>
<dbReference type="PANTHER" id="PTHR37984:SF5">
    <property type="entry name" value="PROTEIN NYNRIN-LIKE"/>
    <property type="match status" value="1"/>
</dbReference>
<dbReference type="GO" id="GO:0003676">
    <property type="term" value="F:nucleic acid binding"/>
    <property type="evidence" value="ECO:0007669"/>
    <property type="project" value="InterPro"/>
</dbReference>